<dbReference type="InterPro" id="IPR000551">
    <property type="entry name" value="MerR-type_HTH_dom"/>
</dbReference>
<feature type="domain" description="HTH merR-type" evidence="1">
    <location>
        <begin position="11"/>
        <end position="79"/>
    </location>
</feature>
<dbReference type="AlphaFoldDB" id="A0A1U7IFJ2"/>
<dbReference type="GO" id="GO:0003677">
    <property type="term" value="F:DNA binding"/>
    <property type="evidence" value="ECO:0007669"/>
    <property type="project" value="InterPro"/>
</dbReference>
<accession>A0A1U7IFJ2</accession>
<dbReference type="GO" id="GO:0006355">
    <property type="term" value="P:regulation of DNA-templated transcription"/>
    <property type="evidence" value="ECO:0007669"/>
    <property type="project" value="InterPro"/>
</dbReference>
<evidence type="ECO:0000313" key="3">
    <source>
        <dbReference type="Proteomes" id="UP000185860"/>
    </source>
</evidence>
<evidence type="ECO:0000313" key="2">
    <source>
        <dbReference type="EMBL" id="OKH35747.1"/>
    </source>
</evidence>
<evidence type="ECO:0000259" key="1">
    <source>
        <dbReference type="Pfam" id="PF13411"/>
    </source>
</evidence>
<dbReference type="Gene3D" id="1.10.1660.10">
    <property type="match status" value="1"/>
</dbReference>
<dbReference type="Proteomes" id="UP000185860">
    <property type="component" value="Unassembled WGS sequence"/>
</dbReference>
<reference evidence="2 3" key="1">
    <citation type="submission" date="2016-11" db="EMBL/GenBank/DDBJ databases">
        <title>Draft Genome Sequences of Nine Cyanobacterial Strains from Diverse Habitats.</title>
        <authorList>
            <person name="Zhu T."/>
            <person name="Hou S."/>
            <person name="Lu X."/>
            <person name="Hess W.R."/>
        </authorList>
    </citation>
    <scope>NUCLEOTIDE SEQUENCE [LARGE SCALE GENOMIC DNA]</scope>
    <source>
        <strain evidence="2 3">IAM M-71</strain>
    </source>
</reference>
<organism evidence="2 3">
    <name type="scientific">[Phormidium ambiguum] IAM M-71</name>
    <dbReference type="NCBI Taxonomy" id="454136"/>
    <lineage>
        <taxon>Bacteria</taxon>
        <taxon>Bacillati</taxon>
        <taxon>Cyanobacteriota</taxon>
        <taxon>Cyanophyceae</taxon>
        <taxon>Oscillatoriophycideae</taxon>
        <taxon>Aerosakkonematales</taxon>
        <taxon>Aerosakkonemataceae</taxon>
        <taxon>Floridanema</taxon>
    </lineage>
</organism>
<name>A0A1U7IFJ2_9CYAN</name>
<sequence length="83" mass="9682">MVYAEITYFSFDNVCQMLSVSPRTLRRYAAILQKKLGKEFDRRKGEPGFSPQAVAALQKFCELRRVNKMPIERCAEYLRVNGF</sequence>
<dbReference type="RefSeq" id="WP_073595234.1">
    <property type="nucleotide sequence ID" value="NZ_MRCE01000020.1"/>
</dbReference>
<comment type="caution">
    <text evidence="2">The sequence shown here is derived from an EMBL/GenBank/DDBJ whole genome shotgun (WGS) entry which is preliminary data.</text>
</comment>
<proteinExistence type="predicted"/>
<dbReference type="EMBL" id="MRCE01000020">
    <property type="protein sequence ID" value="OKH35747.1"/>
    <property type="molecule type" value="Genomic_DNA"/>
</dbReference>
<protein>
    <recommendedName>
        <fullName evidence="1">HTH merR-type domain-containing protein</fullName>
    </recommendedName>
</protein>
<dbReference type="Pfam" id="PF13411">
    <property type="entry name" value="MerR_1"/>
    <property type="match status" value="1"/>
</dbReference>
<gene>
    <name evidence="2" type="ORF">NIES2119_19835</name>
</gene>